<reference evidence="3 4" key="1">
    <citation type="journal article" date="2014" name="Nat. Genet.">
        <title>Genome and transcriptome of the porcine whipworm Trichuris suis.</title>
        <authorList>
            <person name="Jex A.R."/>
            <person name="Nejsum P."/>
            <person name="Schwarz E.M."/>
            <person name="Hu L."/>
            <person name="Young N.D."/>
            <person name="Hall R.S."/>
            <person name="Korhonen P.K."/>
            <person name="Liao S."/>
            <person name="Thamsborg S."/>
            <person name="Xia J."/>
            <person name="Xu P."/>
            <person name="Wang S."/>
            <person name="Scheerlinck J.P."/>
            <person name="Hofmann A."/>
            <person name="Sternberg P.W."/>
            <person name="Wang J."/>
            <person name="Gasser R.B."/>
        </authorList>
    </citation>
    <scope>NUCLEOTIDE SEQUENCE [LARGE SCALE GENOMIC DNA]</scope>
    <source>
        <strain evidence="3">DCEP-RM93F</strain>
        <strain evidence="2">DCEP-RM93M</strain>
    </source>
</reference>
<dbReference type="Proteomes" id="UP000030758">
    <property type="component" value="Unassembled WGS sequence"/>
</dbReference>
<name>A0A085N8E6_9BILA</name>
<dbReference type="AlphaFoldDB" id="A0A085N8E6"/>
<feature type="region of interest" description="Disordered" evidence="1">
    <location>
        <begin position="189"/>
        <end position="233"/>
    </location>
</feature>
<proteinExistence type="predicted"/>
<accession>A0A085N8E6</accession>
<evidence type="ECO:0000313" key="4">
    <source>
        <dbReference type="Proteomes" id="UP000030764"/>
    </source>
</evidence>
<feature type="compositionally biased region" description="Polar residues" evidence="1">
    <location>
        <begin position="302"/>
        <end position="316"/>
    </location>
</feature>
<feature type="region of interest" description="Disordered" evidence="1">
    <location>
        <begin position="286"/>
        <end position="316"/>
    </location>
</feature>
<dbReference type="EMBL" id="KL367533">
    <property type="protein sequence ID" value="KFD65742.1"/>
    <property type="molecule type" value="Genomic_DNA"/>
</dbReference>
<dbReference type="Proteomes" id="UP000030764">
    <property type="component" value="Unassembled WGS sequence"/>
</dbReference>
<evidence type="ECO:0000256" key="1">
    <source>
        <dbReference type="SAM" id="MobiDB-lite"/>
    </source>
</evidence>
<gene>
    <name evidence="2" type="ORF">M513_07627</name>
    <name evidence="3" type="ORF">M514_07627</name>
</gene>
<feature type="region of interest" description="Disordered" evidence="1">
    <location>
        <begin position="130"/>
        <end position="175"/>
    </location>
</feature>
<dbReference type="EMBL" id="KL363239">
    <property type="protein sequence ID" value="KFD51414.1"/>
    <property type="molecule type" value="Genomic_DNA"/>
</dbReference>
<feature type="compositionally biased region" description="Basic and acidic residues" evidence="1">
    <location>
        <begin position="64"/>
        <end position="86"/>
    </location>
</feature>
<feature type="region of interest" description="Disordered" evidence="1">
    <location>
        <begin position="62"/>
        <end position="113"/>
    </location>
</feature>
<sequence length="478" mass="53626">MTTLAPPRENLKYTKPWLYYKSGVEFLNDFWPMSPIETDERLLYGPGHVQRMLKRFAEIAEQSMDSRRGRSDVSHSRRLRSADDLPRSNSTTFSPSHRHSSCPTVSADISTTPSSVQQLKRKFEYLSSASAVAQGSSKPKSRNTAFDRMDKANSPGRPTTRRSSEMTTSSTSNSSSYCLTDVFGDASYLSSTDRDESSTSESTTSKYAVRKPTKKITAGNKPNMATTVQQPASGLVEMNALLEKFRQNRSRRESSESTNGRDPVSPAVHSKLSNMKCDFVKSPVTTNECTASPESPDGGASRASQHQPTLRPSTPMKSRQILADRYNEQNSRFDVTSSTCPSSMKELRQIAFVVASYLSQPRRDSSSLHYECHFTDSDSECSSYGPEERDKHYDFDGAYVVPRKSSLISRKDVVKYKENYVGFSAEPPVAYVYLEETEAEVSGLWQAGKDISIDLYFHIKEQMRQERSSVTDDDYNSQ</sequence>
<evidence type="ECO:0000313" key="2">
    <source>
        <dbReference type="EMBL" id="KFD51414.1"/>
    </source>
</evidence>
<feature type="compositionally biased region" description="Polar residues" evidence="1">
    <location>
        <begin position="130"/>
        <end position="144"/>
    </location>
</feature>
<organism evidence="3">
    <name type="scientific">Trichuris suis</name>
    <name type="common">pig whipworm</name>
    <dbReference type="NCBI Taxonomy" id="68888"/>
    <lineage>
        <taxon>Eukaryota</taxon>
        <taxon>Metazoa</taxon>
        <taxon>Ecdysozoa</taxon>
        <taxon>Nematoda</taxon>
        <taxon>Enoplea</taxon>
        <taxon>Dorylaimia</taxon>
        <taxon>Trichinellida</taxon>
        <taxon>Trichuridae</taxon>
        <taxon>Trichuris</taxon>
    </lineage>
</organism>
<protein>
    <submittedName>
        <fullName evidence="3">Uncharacterized protein</fullName>
    </submittedName>
</protein>
<keyword evidence="4" id="KW-1185">Reference proteome</keyword>
<feature type="compositionally biased region" description="Low complexity" evidence="1">
    <location>
        <begin position="165"/>
        <end position="175"/>
    </location>
</feature>
<feature type="compositionally biased region" description="Polar residues" evidence="1">
    <location>
        <begin position="87"/>
        <end position="113"/>
    </location>
</feature>
<feature type="compositionally biased region" description="Polar residues" evidence="1">
    <location>
        <begin position="223"/>
        <end position="232"/>
    </location>
</feature>
<feature type="region of interest" description="Disordered" evidence="1">
    <location>
        <begin position="247"/>
        <end position="270"/>
    </location>
</feature>
<evidence type="ECO:0000313" key="3">
    <source>
        <dbReference type="EMBL" id="KFD65742.1"/>
    </source>
</evidence>